<gene>
    <name evidence="2" type="ORF">H2O64_04095</name>
</gene>
<comment type="caution">
    <text evidence="2">The sequence shown here is derived from an EMBL/GenBank/DDBJ whole genome shotgun (WGS) entry which is preliminary data.</text>
</comment>
<feature type="transmembrane region" description="Helical" evidence="1">
    <location>
        <begin position="72"/>
        <end position="93"/>
    </location>
</feature>
<dbReference type="EMBL" id="JACGWS010000002">
    <property type="protein sequence ID" value="MBC8753837.1"/>
    <property type="molecule type" value="Genomic_DNA"/>
</dbReference>
<sequence>MKLHKPLFSIIVILIQLILSLISYYDFIEWGKANPELNALICRIFHGDSLFIFVTLIGFYEMLTKPSLFKTFLRIFLICIVLGTQFGGLIPIADFYSGVYNTAWFSAVVAFFLILIRIIKK</sequence>
<keyword evidence="3" id="KW-1185">Reference proteome</keyword>
<feature type="transmembrane region" description="Helical" evidence="1">
    <location>
        <begin position="7"/>
        <end position="25"/>
    </location>
</feature>
<keyword evidence="1" id="KW-0812">Transmembrane</keyword>
<dbReference type="Proteomes" id="UP000619238">
    <property type="component" value="Unassembled WGS sequence"/>
</dbReference>
<accession>A0ABR7Q5L0</accession>
<keyword evidence="1" id="KW-0472">Membrane</keyword>
<reference evidence="2 3" key="1">
    <citation type="submission" date="2020-07" db="EMBL/GenBank/DDBJ databases">
        <title>Description of Kordia aestuariivivens sp. nov., isolated from a tidal flat.</title>
        <authorList>
            <person name="Park S."/>
            <person name="Yoon J.-H."/>
        </authorList>
    </citation>
    <scope>NUCLEOTIDE SEQUENCE [LARGE SCALE GENOMIC DNA]</scope>
    <source>
        <strain evidence="2 3">YSTF-M3</strain>
    </source>
</reference>
<name>A0ABR7Q5L0_9FLAO</name>
<feature type="transmembrane region" description="Helical" evidence="1">
    <location>
        <begin position="37"/>
        <end position="60"/>
    </location>
</feature>
<evidence type="ECO:0000313" key="3">
    <source>
        <dbReference type="Proteomes" id="UP000619238"/>
    </source>
</evidence>
<feature type="transmembrane region" description="Helical" evidence="1">
    <location>
        <begin position="99"/>
        <end position="119"/>
    </location>
</feature>
<evidence type="ECO:0000256" key="1">
    <source>
        <dbReference type="SAM" id="Phobius"/>
    </source>
</evidence>
<proteinExistence type="predicted"/>
<evidence type="ECO:0000313" key="2">
    <source>
        <dbReference type="EMBL" id="MBC8753837.1"/>
    </source>
</evidence>
<keyword evidence="1" id="KW-1133">Transmembrane helix</keyword>
<dbReference type="RefSeq" id="WP_187560874.1">
    <property type="nucleotide sequence ID" value="NZ_JACGWS010000002.1"/>
</dbReference>
<organism evidence="2 3">
    <name type="scientific">Kordia aestuariivivens</name>
    <dbReference type="NCBI Taxonomy" id="2759037"/>
    <lineage>
        <taxon>Bacteria</taxon>
        <taxon>Pseudomonadati</taxon>
        <taxon>Bacteroidota</taxon>
        <taxon>Flavobacteriia</taxon>
        <taxon>Flavobacteriales</taxon>
        <taxon>Flavobacteriaceae</taxon>
        <taxon>Kordia</taxon>
    </lineage>
</organism>
<protein>
    <submittedName>
        <fullName evidence="2">Uncharacterized protein</fullName>
    </submittedName>
</protein>